<dbReference type="RefSeq" id="WP_386765923.1">
    <property type="nucleotide sequence ID" value="NZ_JBHSTI010000008.1"/>
</dbReference>
<evidence type="ECO:0000313" key="3">
    <source>
        <dbReference type="EMBL" id="MFC6238057.1"/>
    </source>
</evidence>
<evidence type="ECO:0000256" key="1">
    <source>
        <dbReference type="ARBA" id="ARBA00008791"/>
    </source>
</evidence>
<dbReference type="PRINTS" id="PR01438">
    <property type="entry name" value="UNVRSLSTRESS"/>
</dbReference>
<name>A0ABW1T2I2_9ACTN</name>
<dbReference type="Proteomes" id="UP001596138">
    <property type="component" value="Unassembled WGS sequence"/>
</dbReference>
<sequence>MSSGHVIVGVDASPASKAALRWAADHAVARGLSLEAVAVWEIPATFGWVGEEDLDPTEAARRGLESVVAEVVGTTPEVEITVARGHAALVLVEASERADLLVVGSRGMGGFAGLLLGSVSQHCVQHAHCPVVVVRGERGGQS</sequence>
<dbReference type="CDD" id="cd23659">
    <property type="entry name" value="USP_At3g01520-like"/>
    <property type="match status" value="1"/>
</dbReference>
<proteinExistence type="inferred from homology"/>
<dbReference type="Gene3D" id="3.40.50.620">
    <property type="entry name" value="HUPs"/>
    <property type="match status" value="1"/>
</dbReference>
<dbReference type="PANTHER" id="PTHR31964">
    <property type="entry name" value="ADENINE NUCLEOTIDE ALPHA HYDROLASES-LIKE SUPERFAMILY PROTEIN"/>
    <property type="match status" value="1"/>
</dbReference>
<evidence type="ECO:0000313" key="4">
    <source>
        <dbReference type="Proteomes" id="UP001596138"/>
    </source>
</evidence>
<dbReference type="SUPFAM" id="SSF52402">
    <property type="entry name" value="Adenine nucleotide alpha hydrolases-like"/>
    <property type="match status" value="1"/>
</dbReference>
<dbReference type="EMBL" id="JBHSTI010000008">
    <property type="protein sequence ID" value="MFC6238057.1"/>
    <property type="molecule type" value="Genomic_DNA"/>
</dbReference>
<comment type="caution">
    <text evidence="3">The sequence shown here is derived from an EMBL/GenBank/DDBJ whole genome shotgun (WGS) entry which is preliminary data.</text>
</comment>
<gene>
    <name evidence="3" type="ORF">ACFQGU_09210</name>
</gene>
<comment type="similarity">
    <text evidence="1">Belongs to the universal stress protein A family.</text>
</comment>
<dbReference type="InterPro" id="IPR006015">
    <property type="entry name" value="Universal_stress_UspA"/>
</dbReference>
<feature type="domain" description="UspA" evidence="2">
    <location>
        <begin position="5"/>
        <end position="135"/>
    </location>
</feature>
<protein>
    <submittedName>
        <fullName evidence="3">Universal stress protein</fullName>
    </submittedName>
</protein>
<reference evidence="4" key="1">
    <citation type="journal article" date="2019" name="Int. J. Syst. Evol. Microbiol.">
        <title>The Global Catalogue of Microorganisms (GCM) 10K type strain sequencing project: providing services to taxonomists for standard genome sequencing and annotation.</title>
        <authorList>
            <consortium name="The Broad Institute Genomics Platform"/>
            <consortium name="The Broad Institute Genome Sequencing Center for Infectious Disease"/>
            <person name="Wu L."/>
            <person name="Ma J."/>
        </authorList>
    </citation>
    <scope>NUCLEOTIDE SEQUENCE [LARGE SCALE GENOMIC DNA]</scope>
    <source>
        <strain evidence="4">CGMCC 4.7317</strain>
    </source>
</reference>
<dbReference type="InterPro" id="IPR006016">
    <property type="entry name" value="UspA"/>
</dbReference>
<accession>A0ABW1T2I2</accession>
<dbReference type="InterPro" id="IPR014729">
    <property type="entry name" value="Rossmann-like_a/b/a_fold"/>
</dbReference>
<dbReference type="PANTHER" id="PTHR31964:SF113">
    <property type="entry name" value="USPA DOMAIN-CONTAINING PROTEIN"/>
    <property type="match status" value="1"/>
</dbReference>
<keyword evidence="4" id="KW-1185">Reference proteome</keyword>
<dbReference type="Pfam" id="PF00582">
    <property type="entry name" value="Usp"/>
    <property type="match status" value="1"/>
</dbReference>
<evidence type="ECO:0000259" key="2">
    <source>
        <dbReference type="Pfam" id="PF00582"/>
    </source>
</evidence>
<organism evidence="3 4">
    <name type="scientific">Longivirga aurantiaca</name>
    <dbReference type="NCBI Taxonomy" id="1837743"/>
    <lineage>
        <taxon>Bacteria</taxon>
        <taxon>Bacillati</taxon>
        <taxon>Actinomycetota</taxon>
        <taxon>Actinomycetes</taxon>
        <taxon>Sporichthyales</taxon>
        <taxon>Sporichthyaceae</taxon>
        <taxon>Longivirga</taxon>
    </lineage>
</organism>